<dbReference type="PANTHER" id="PTHR43214:SF39">
    <property type="entry name" value="TRANSCRIPTIONAL REGULATORY PROTEIN DEGU"/>
    <property type="match status" value="1"/>
</dbReference>
<gene>
    <name evidence="5" type="ORF">JOC48_001239</name>
</gene>
<dbReference type="Pfam" id="PF00196">
    <property type="entry name" value="GerE"/>
    <property type="match status" value="1"/>
</dbReference>
<dbReference type="RefSeq" id="WP_338024239.1">
    <property type="nucleotide sequence ID" value="NZ_JAFBDR010000005.1"/>
</dbReference>
<dbReference type="SUPFAM" id="SSF52172">
    <property type="entry name" value="CheY-like"/>
    <property type="match status" value="1"/>
</dbReference>
<reference evidence="5 6" key="1">
    <citation type="submission" date="2021-01" db="EMBL/GenBank/DDBJ databases">
        <title>Genomic Encyclopedia of Type Strains, Phase IV (KMG-IV): sequencing the most valuable type-strain genomes for metagenomic binning, comparative biology and taxonomic classification.</title>
        <authorList>
            <person name="Goeker M."/>
        </authorList>
    </citation>
    <scope>NUCLEOTIDE SEQUENCE [LARGE SCALE GENOMIC DNA]</scope>
    <source>
        <strain evidence="5 6">DSM 23711</strain>
    </source>
</reference>
<dbReference type="CDD" id="cd06170">
    <property type="entry name" value="LuxR_C_like"/>
    <property type="match status" value="1"/>
</dbReference>
<dbReference type="Proteomes" id="UP001296943">
    <property type="component" value="Unassembled WGS sequence"/>
</dbReference>
<keyword evidence="1" id="KW-0805">Transcription regulation</keyword>
<organism evidence="5 6">
    <name type="scientific">Aquibacillus albus</name>
    <dbReference type="NCBI Taxonomy" id="1168171"/>
    <lineage>
        <taxon>Bacteria</taxon>
        <taxon>Bacillati</taxon>
        <taxon>Bacillota</taxon>
        <taxon>Bacilli</taxon>
        <taxon>Bacillales</taxon>
        <taxon>Bacillaceae</taxon>
        <taxon>Aquibacillus</taxon>
    </lineage>
</organism>
<keyword evidence="3" id="KW-0804">Transcription</keyword>
<dbReference type="PROSITE" id="PS00622">
    <property type="entry name" value="HTH_LUXR_1"/>
    <property type="match status" value="1"/>
</dbReference>
<name>A0ABS2MXZ7_9BACI</name>
<protein>
    <submittedName>
        <fullName evidence="5">Two-component system response regulator DegU</fullName>
    </submittedName>
</protein>
<dbReference type="InterPro" id="IPR016032">
    <property type="entry name" value="Sig_transdc_resp-reg_C-effctor"/>
</dbReference>
<evidence type="ECO:0000259" key="4">
    <source>
        <dbReference type="PROSITE" id="PS50043"/>
    </source>
</evidence>
<dbReference type="PRINTS" id="PR00038">
    <property type="entry name" value="HTHLUXR"/>
</dbReference>
<dbReference type="PANTHER" id="PTHR43214">
    <property type="entry name" value="TWO-COMPONENT RESPONSE REGULATOR"/>
    <property type="match status" value="1"/>
</dbReference>
<keyword evidence="2" id="KW-0238">DNA-binding</keyword>
<sequence>MKISIVKESGLLREGMLNILKGSSLNHSFHTYNSSNYNELLFEQLMSDIVIVDIDLDIDLFRLIHFYKEKNKKVIIWTSSLMNERLLDLFKLDLDGYFFNDMYKDELITAISTVINGGTYMHSKLAKVLLSDYIKVTSKKETKRPAGILSKREWEVLECLSKGMKNEEIGKSLFISNKTVNNHVSNILQKLKVNDRTNAVLKAFQNEWLTV</sequence>
<dbReference type="InterPro" id="IPR011006">
    <property type="entry name" value="CheY-like_superfamily"/>
</dbReference>
<evidence type="ECO:0000256" key="3">
    <source>
        <dbReference type="ARBA" id="ARBA00023163"/>
    </source>
</evidence>
<evidence type="ECO:0000256" key="2">
    <source>
        <dbReference type="ARBA" id="ARBA00023125"/>
    </source>
</evidence>
<evidence type="ECO:0000313" key="5">
    <source>
        <dbReference type="EMBL" id="MBM7570761.1"/>
    </source>
</evidence>
<proteinExistence type="predicted"/>
<dbReference type="SMART" id="SM00421">
    <property type="entry name" value="HTH_LUXR"/>
    <property type="match status" value="1"/>
</dbReference>
<comment type="caution">
    <text evidence="5">The sequence shown here is derived from an EMBL/GenBank/DDBJ whole genome shotgun (WGS) entry which is preliminary data.</text>
</comment>
<dbReference type="Gene3D" id="3.40.50.2300">
    <property type="match status" value="1"/>
</dbReference>
<dbReference type="PROSITE" id="PS50043">
    <property type="entry name" value="HTH_LUXR_2"/>
    <property type="match status" value="1"/>
</dbReference>
<keyword evidence="6" id="KW-1185">Reference proteome</keyword>
<dbReference type="EMBL" id="JAFBDR010000005">
    <property type="protein sequence ID" value="MBM7570761.1"/>
    <property type="molecule type" value="Genomic_DNA"/>
</dbReference>
<accession>A0ABS2MXZ7</accession>
<dbReference type="InterPro" id="IPR039420">
    <property type="entry name" value="WalR-like"/>
</dbReference>
<dbReference type="SUPFAM" id="SSF46894">
    <property type="entry name" value="C-terminal effector domain of the bipartite response regulators"/>
    <property type="match status" value="1"/>
</dbReference>
<evidence type="ECO:0000256" key="1">
    <source>
        <dbReference type="ARBA" id="ARBA00023015"/>
    </source>
</evidence>
<evidence type="ECO:0000313" key="6">
    <source>
        <dbReference type="Proteomes" id="UP001296943"/>
    </source>
</evidence>
<feature type="domain" description="HTH luxR-type" evidence="4">
    <location>
        <begin position="142"/>
        <end position="207"/>
    </location>
</feature>
<dbReference type="InterPro" id="IPR000792">
    <property type="entry name" value="Tscrpt_reg_LuxR_C"/>
</dbReference>